<dbReference type="InterPro" id="IPR020846">
    <property type="entry name" value="MFS_dom"/>
</dbReference>
<dbReference type="OrthoDB" id="8952229at2"/>
<evidence type="ECO:0000313" key="10">
    <source>
        <dbReference type="Proteomes" id="UP000001572"/>
    </source>
</evidence>
<dbReference type="SUPFAM" id="SSF103473">
    <property type="entry name" value="MFS general substrate transporter"/>
    <property type="match status" value="1"/>
</dbReference>
<comment type="subcellular location">
    <subcellularLocation>
        <location evidence="1">Cell membrane</location>
        <topology evidence="1">Multi-pass membrane protein</topology>
    </subcellularLocation>
</comment>
<dbReference type="PROSITE" id="PS50850">
    <property type="entry name" value="MFS"/>
    <property type="match status" value="1"/>
</dbReference>
<dbReference type="PANTHER" id="PTHR23517:SF2">
    <property type="entry name" value="MULTIDRUG RESISTANCE PROTEIN MDTH"/>
    <property type="match status" value="1"/>
</dbReference>
<evidence type="ECO:0000256" key="4">
    <source>
        <dbReference type="ARBA" id="ARBA00022692"/>
    </source>
</evidence>
<sequence>MYGIPHLKFKKDIWFLLASILIIHIAAYIIVPIFPILLRGQKGLNPTQIGLVIGAGSLFIQLGSIVAGFISSRLGNKLAMVIGNACQAIALFGLGSVHTLYPLILFSSLNGIGTGIYVPTVKSAISYIASEENRTTAFSMRGVAAHAGTSVAGIFVLLSAVNRNFYIASGIYIVLMIISWIYLPTNCGEEPCPPLPFNRYIEIFKNRTFMNFTFVSIFLWALHTQLNFLLPLRGEAILDNTNIIGTIWTITSVTVILIQPFISQMFLNKISPKLSICIGSILVGSGVTLIGWANSFYFLVLCAIIFILGEMFMMPTLDSVTSLIADPKMIGAYFGVANLASGIGAAFGTFASGRLIDLYGITESVLPWVMYGIATVVISGLIFLPAIKTLDQNNEGAK</sequence>
<evidence type="ECO:0000256" key="3">
    <source>
        <dbReference type="ARBA" id="ARBA00022475"/>
    </source>
</evidence>
<protein>
    <submittedName>
        <fullName evidence="9">Major facilitator superfamily MFS_1</fullName>
    </submittedName>
</protein>
<reference evidence="10" key="1">
    <citation type="journal article" date="2016" name="Genome Announc.">
        <title>Complete genome sequence of Alkaliphilus metalliredigens strain QYMF, an alkaliphilic and metal-reducing bacterium isolated from borax-contaminated leachate ponds.</title>
        <authorList>
            <person name="Hwang C."/>
            <person name="Copeland A."/>
            <person name="Lucas S."/>
            <person name="Lapidus A."/>
            <person name="Barry K."/>
            <person name="Detter J.C."/>
            <person name="Glavina Del Rio T."/>
            <person name="Hammon N."/>
            <person name="Israni S."/>
            <person name="Dalin E."/>
            <person name="Tice H."/>
            <person name="Pitluck S."/>
            <person name="Chertkov O."/>
            <person name="Brettin T."/>
            <person name="Bruce D."/>
            <person name="Han C."/>
            <person name="Schmutz J."/>
            <person name="Larimer F."/>
            <person name="Land M.L."/>
            <person name="Hauser L."/>
            <person name="Kyrpides N."/>
            <person name="Mikhailova N."/>
            <person name="Ye Q."/>
            <person name="Zhou J."/>
            <person name="Richardson P."/>
            <person name="Fields M.W."/>
        </authorList>
    </citation>
    <scope>NUCLEOTIDE SEQUENCE [LARGE SCALE GENOMIC DNA]</scope>
    <source>
        <strain evidence="10">QYMF</strain>
    </source>
</reference>
<accession>A6TM85</accession>
<feature type="transmembrane region" description="Helical" evidence="7">
    <location>
        <begin position="100"/>
        <end position="118"/>
    </location>
</feature>
<dbReference type="PANTHER" id="PTHR23517">
    <property type="entry name" value="RESISTANCE PROTEIN MDTM, PUTATIVE-RELATED-RELATED"/>
    <property type="match status" value="1"/>
</dbReference>
<dbReference type="InterPro" id="IPR011701">
    <property type="entry name" value="MFS"/>
</dbReference>
<feature type="transmembrane region" description="Helical" evidence="7">
    <location>
        <begin position="138"/>
        <end position="159"/>
    </location>
</feature>
<feature type="transmembrane region" description="Helical" evidence="7">
    <location>
        <begin position="243"/>
        <end position="262"/>
    </location>
</feature>
<feature type="transmembrane region" description="Helical" evidence="7">
    <location>
        <begin position="12"/>
        <end position="37"/>
    </location>
</feature>
<dbReference type="InterPro" id="IPR036259">
    <property type="entry name" value="MFS_trans_sf"/>
</dbReference>
<dbReference type="GO" id="GO:0005886">
    <property type="term" value="C:plasma membrane"/>
    <property type="evidence" value="ECO:0007669"/>
    <property type="project" value="UniProtKB-SubCell"/>
</dbReference>
<proteinExistence type="predicted"/>
<dbReference type="KEGG" id="amt:Amet_1091"/>
<dbReference type="GO" id="GO:0022857">
    <property type="term" value="F:transmembrane transporter activity"/>
    <property type="evidence" value="ECO:0007669"/>
    <property type="project" value="InterPro"/>
</dbReference>
<evidence type="ECO:0000313" key="9">
    <source>
        <dbReference type="EMBL" id="ABR47303.1"/>
    </source>
</evidence>
<evidence type="ECO:0000256" key="2">
    <source>
        <dbReference type="ARBA" id="ARBA00022448"/>
    </source>
</evidence>
<keyword evidence="4 7" id="KW-0812">Transmembrane</keyword>
<evidence type="ECO:0000256" key="1">
    <source>
        <dbReference type="ARBA" id="ARBA00004651"/>
    </source>
</evidence>
<evidence type="ECO:0000256" key="6">
    <source>
        <dbReference type="ARBA" id="ARBA00023136"/>
    </source>
</evidence>
<name>A6TM85_ALKMQ</name>
<dbReference type="Gene3D" id="1.20.1250.20">
    <property type="entry name" value="MFS general substrate transporter like domains"/>
    <property type="match status" value="1"/>
</dbReference>
<keyword evidence="10" id="KW-1185">Reference proteome</keyword>
<dbReference type="RefSeq" id="WP_012062345.1">
    <property type="nucleotide sequence ID" value="NC_009633.1"/>
</dbReference>
<keyword evidence="3" id="KW-1003">Cell membrane</keyword>
<dbReference type="HOGENOM" id="CLU_001265_60_4_9"/>
<dbReference type="eggNOG" id="COG2271">
    <property type="taxonomic scope" value="Bacteria"/>
</dbReference>
<dbReference type="EMBL" id="CP000724">
    <property type="protein sequence ID" value="ABR47303.1"/>
    <property type="molecule type" value="Genomic_DNA"/>
</dbReference>
<keyword evidence="6 7" id="KW-0472">Membrane</keyword>
<dbReference type="AlphaFoldDB" id="A6TM85"/>
<dbReference type="STRING" id="293826.Amet_1091"/>
<gene>
    <name evidence="9" type="ordered locus">Amet_1091</name>
</gene>
<feature type="transmembrane region" description="Helical" evidence="7">
    <location>
        <begin position="368"/>
        <end position="387"/>
    </location>
</feature>
<evidence type="ECO:0000256" key="5">
    <source>
        <dbReference type="ARBA" id="ARBA00022989"/>
    </source>
</evidence>
<dbReference type="InterPro" id="IPR050171">
    <property type="entry name" value="MFS_Transporters"/>
</dbReference>
<evidence type="ECO:0000256" key="7">
    <source>
        <dbReference type="SAM" id="Phobius"/>
    </source>
</evidence>
<keyword evidence="5 7" id="KW-1133">Transmembrane helix</keyword>
<evidence type="ECO:0000259" key="8">
    <source>
        <dbReference type="PROSITE" id="PS50850"/>
    </source>
</evidence>
<feature type="transmembrane region" description="Helical" evidence="7">
    <location>
        <begin position="49"/>
        <end position="71"/>
    </location>
</feature>
<feature type="domain" description="Major facilitator superfamily (MFS) profile" evidence="8">
    <location>
        <begin position="12"/>
        <end position="392"/>
    </location>
</feature>
<keyword evidence="2" id="KW-0813">Transport</keyword>
<feature type="transmembrane region" description="Helical" evidence="7">
    <location>
        <begin position="274"/>
        <end position="292"/>
    </location>
</feature>
<feature type="transmembrane region" description="Helical" evidence="7">
    <location>
        <begin position="329"/>
        <end position="348"/>
    </location>
</feature>
<feature type="transmembrane region" description="Helical" evidence="7">
    <location>
        <begin position="204"/>
        <end position="223"/>
    </location>
</feature>
<dbReference type="Proteomes" id="UP000001572">
    <property type="component" value="Chromosome"/>
</dbReference>
<organism evidence="9 10">
    <name type="scientific">Alkaliphilus metalliredigens (strain QYMF)</name>
    <dbReference type="NCBI Taxonomy" id="293826"/>
    <lineage>
        <taxon>Bacteria</taxon>
        <taxon>Bacillati</taxon>
        <taxon>Bacillota</taxon>
        <taxon>Clostridia</taxon>
        <taxon>Peptostreptococcales</taxon>
        <taxon>Natronincolaceae</taxon>
        <taxon>Alkaliphilus</taxon>
    </lineage>
</organism>
<feature type="transmembrane region" description="Helical" evidence="7">
    <location>
        <begin position="165"/>
        <end position="183"/>
    </location>
</feature>
<dbReference type="Pfam" id="PF07690">
    <property type="entry name" value="MFS_1"/>
    <property type="match status" value="1"/>
</dbReference>